<sequence length="36" mass="4150">MNDLFEVRMVLAVVAVVIAATMMFSWYWTDRHATSS</sequence>
<evidence type="ECO:0000313" key="3">
    <source>
        <dbReference type="Proteomes" id="UP000014463"/>
    </source>
</evidence>
<dbReference type="EMBL" id="ASTJ01000012">
    <property type="protein sequence ID" value="EPC03326.1"/>
    <property type="molecule type" value="Genomic_DNA"/>
</dbReference>
<feature type="transmembrane region" description="Helical" evidence="1">
    <location>
        <begin position="7"/>
        <end position="28"/>
    </location>
</feature>
<keyword evidence="1" id="KW-0472">Membrane</keyword>
<gene>
    <name evidence="2" type="ORF">L861_17440</name>
</gene>
<keyword evidence="3" id="KW-1185">Reference proteome</keyword>
<proteinExistence type="predicted"/>
<dbReference type="AlphaFoldDB" id="S2LF36"/>
<accession>S2LF36</accession>
<reference evidence="2 3" key="1">
    <citation type="journal article" date="2013" name="Genome Announc.">
        <title>Draft genome sequence of the moderately halophilic gammaproteobacterium Halomonas anticariensis FP35.</title>
        <authorList>
            <person name="Tahrioui A."/>
            <person name="Quesada E."/>
            <person name="Llamas I."/>
        </authorList>
    </citation>
    <scope>NUCLEOTIDE SEQUENCE [LARGE SCALE GENOMIC DNA]</scope>
    <source>
        <strain evidence="3">DSM 16096 / CECT 5854 / LMG 22089 / FP35</strain>
    </source>
</reference>
<comment type="caution">
    <text evidence="2">The sequence shown here is derived from an EMBL/GenBank/DDBJ whole genome shotgun (WGS) entry which is preliminary data.</text>
</comment>
<protein>
    <submittedName>
        <fullName evidence="2">Uncharacterized protein</fullName>
    </submittedName>
</protein>
<evidence type="ECO:0000256" key="1">
    <source>
        <dbReference type="SAM" id="Phobius"/>
    </source>
</evidence>
<organism evidence="2 3">
    <name type="scientific">Litchfieldella anticariensis (strain DSM 16096 / CECT 5854 / CIP 108499 / LMG 22089 / FP35)</name>
    <name type="common">Halomonas anticariensis</name>
    <dbReference type="NCBI Taxonomy" id="1121939"/>
    <lineage>
        <taxon>Bacteria</taxon>
        <taxon>Pseudomonadati</taxon>
        <taxon>Pseudomonadota</taxon>
        <taxon>Gammaproteobacteria</taxon>
        <taxon>Oceanospirillales</taxon>
        <taxon>Halomonadaceae</taxon>
        <taxon>Litchfieldella</taxon>
    </lineage>
</organism>
<keyword evidence="1" id="KW-1133">Transmembrane helix</keyword>
<keyword evidence="1" id="KW-0812">Transmembrane</keyword>
<name>S2LF36_LITA3</name>
<evidence type="ECO:0000313" key="2">
    <source>
        <dbReference type="EMBL" id="EPC03326.1"/>
    </source>
</evidence>
<dbReference type="Proteomes" id="UP000014463">
    <property type="component" value="Unassembled WGS sequence"/>
</dbReference>